<evidence type="ECO:0000313" key="11">
    <source>
        <dbReference type="Proteomes" id="UP001153555"/>
    </source>
</evidence>
<dbReference type="EC" id="3.4.21.92" evidence="7"/>
<accession>A0A9N7NL11</accession>
<feature type="compositionally biased region" description="Low complexity" evidence="9">
    <location>
        <begin position="112"/>
        <end position="131"/>
    </location>
</feature>
<evidence type="ECO:0000256" key="3">
    <source>
        <dbReference type="ARBA" id="ARBA00022801"/>
    </source>
</evidence>
<dbReference type="SUPFAM" id="SSF52096">
    <property type="entry name" value="ClpP/crotonase"/>
    <property type="match status" value="1"/>
</dbReference>
<dbReference type="Gene3D" id="3.90.226.10">
    <property type="entry name" value="2-enoyl-CoA Hydratase, Chain A, domain 1"/>
    <property type="match status" value="1"/>
</dbReference>
<dbReference type="InterPro" id="IPR018215">
    <property type="entry name" value="ClpP_Ser_AS"/>
</dbReference>
<dbReference type="GO" id="GO:0004252">
    <property type="term" value="F:serine-type endopeptidase activity"/>
    <property type="evidence" value="ECO:0007669"/>
    <property type="project" value="UniProtKB-EC"/>
</dbReference>
<keyword evidence="11" id="KW-1185">Reference proteome</keyword>
<feature type="active site" evidence="5">
    <location>
        <position position="288"/>
    </location>
</feature>
<proteinExistence type="inferred from homology"/>
<evidence type="ECO:0000256" key="7">
    <source>
        <dbReference type="RuleBase" id="RU000549"/>
    </source>
</evidence>
<dbReference type="FunFam" id="3.90.226.10:FF:000014">
    <property type="entry name" value="ATP-dependent Clp protease proteolytic subunit"/>
    <property type="match status" value="1"/>
</dbReference>
<evidence type="ECO:0000256" key="6">
    <source>
        <dbReference type="PROSITE-ProRule" id="PRU10086"/>
    </source>
</evidence>
<evidence type="ECO:0000256" key="2">
    <source>
        <dbReference type="ARBA" id="ARBA00022670"/>
    </source>
</evidence>
<dbReference type="PRINTS" id="PR00127">
    <property type="entry name" value="CLPPROTEASEP"/>
</dbReference>
<keyword evidence="2 7" id="KW-0645">Protease</keyword>
<dbReference type="PANTHER" id="PTHR10381">
    <property type="entry name" value="ATP-DEPENDENT CLP PROTEASE PROTEOLYTIC SUBUNIT"/>
    <property type="match status" value="1"/>
</dbReference>
<dbReference type="InterPro" id="IPR023562">
    <property type="entry name" value="ClpP/TepA"/>
</dbReference>
<evidence type="ECO:0000256" key="4">
    <source>
        <dbReference type="ARBA" id="ARBA00022825"/>
    </source>
</evidence>
<dbReference type="AlphaFoldDB" id="A0A9N7NL11"/>
<dbReference type="Proteomes" id="UP001153555">
    <property type="component" value="Unassembled WGS sequence"/>
</dbReference>
<dbReference type="NCBIfam" id="NF009205">
    <property type="entry name" value="PRK12553.1"/>
    <property type="match status" value="1"/>
</dbReference>
<evidence type="ECO:0000256" key="8">
    <source>
        <dbReference type="RuleBase" id="RU003567"/>
    </source>
</evidence>
<evidence type="ECO:0000256" key="5">
    <source>
        <dbReference type="PROSITE-ProRule" id="PRU10085"/>
    </source>
</evidence>
<dbReference type="GO" id="GO:0009532">
    <property type="term" value="C:plastid stroma"/>
    <property type="evidence" value="ECO:0007669"/>
    <property type="project" value="UniProtKB-ARBA"/>
</dbReference>
<name>A0A9N7NL11_STRHE</name>
<dbReference type="PROSITE" id="PS00382">
    <property type="entry name" value="CLP_PROTEASE_HIS"/>
    <property type="match status" value="1"/>
</dbReference>
<protein>
    <recommendedName>
        <fullName evidence="8">ATP-dependent Clp protease proteolytic subunit</fullName>
        <ecNumber evidence="7">3.4.21.92</ecNumber>
    </recommendedName>
</protein>
<dbReference type="EMBL" id="CACSLK010027833">
    <property type="protein sequence ID" value="CAA0831988.1"/>
    <property type="molecule type" value="Genomic_DNA"/>
</dbReference>
<comment type="caution">
    <text evidence="10">The sequence shown here is derived from an EMBL/GenBank/DDBJ whole genome shotgun (WGS) entry which is preliminary data.</text>
</comment>
<organism evidence="10 11">
    <name type="scientific">Striga hermonthica</name>
    <name type="common">Purple witchweed</name>
    <name type="synonym">Buchnera hermonthica</name>
    <dbReference type="NCBI Taxonomy" id="68872"/>
    <lineage>
        <taxon>Eukaryota</taxon>
        <taxon>Viridiplantae</taxon>
        <taxon>Streptophyta</taxon>
        <taxon>Embryophyta</taxon>
        <taxon>Tracheophyta</taxon>
        <taxon>Spermatophyta</taxon>
        <taxon>Magnoliopsida</taxon>
        <taxon>eudicotyledons</taxon>
        <taxon>Gunneridae</taxon>
        <taxon>Pentapetalae</taxon>
        <taxon>asterids</taxon>
        <taxon>lamiids</taxon>
        <taxon>Lamiales</taxon>
        <taxon>Orobanchaceae</taxon>
        <taxon>Buchnereae</taxon>
        <taxon>Striga</taxon>
    </lineage>
</organism>
<dbReference type="Pfam" id="PF00574">
    <property type="entry name" value="CLP_protease"/>
    <property type="match status" value="1"/>
</dbReference>
<feature type="region of interest" description="Disordered" evidence="9">
    <location>
        <begin position="112"/>
        <end position="143"/>
    </location>
</feature>
<evidence type="ECO:0000313" key="10">
    <source>
        <dbReference type="EMBL" id="CAA0831988.1"/>
    </source>
</evidence>
<feature type="active site" evidence="6">
    <location>
        <position position="313"/>
    </location>
</feature>
<dbReference type="InterPro" id="IPR029045">
    <property type="entry name" value="ClpP/crotonase-like_dom_sf"/>
</dbReference>
<gene>
    <name evidence="10" type="ORF">SHERM_27299</name>
</gene>
<keyword evidence="3 7" id="KW-0378">Hydrolase</keyword>
<dbReference type="GO" id="GO:0004176">
    <property type="term" value="F:ATP-dependent peptidase activity"/>
    <property type="evidence" value="ECO:0007669"/>
    <property type="project" value="InterPro"/>
</dbReference>
<sequence length="403" mass="43524">MVDSSTPFMAAASLSPAAGEKKHWWLTSRKMVERYVREAKMLVATQEQGDVAAALGLLEAALAVAPRMEVASLPGVSWDKPPNTTVLPPALSSMAHTCVSSSLNLASSPLSLYSPNPSSSPSSTSNKFSLPLQTPRSRHEIPRKCNKSNFKCSSVRSVHAPDFSAPERSSRSGIWSIRDDLRMPSSPYFPVNARGPRGPSPMVQERFTSVLSQLLKYRIIRCGGEVNDDMANTIVAQLLCLDAADPTKDIVMYINSPGGSVTAGYAIFDTMRHIRPDISTVCVGLAASMGAFLLGAGTKGKRYSLPSSRIMIHQPLGGAQGSSTDIDVQTDEMLYHKANLTGYLAQFTGHSLMKVYEDTDYDYFMSAKEAKEYGLIDGIILNPLKTLQPLAAAGHNSNNDSSE</sequence>
<dbReference type="GO" id="GO:0006515">
    <property type="term" value="P:protein quality control for misfolded or incompletely synthesized proteins"/>
    <property type="evidence" value="ECO:0007669"/>
    <property type="project" value="TreeGrafter"/>
</dbReference>
<dbReference type="GO" id="GO:0009368">
    <property type="term" value="C:endopeptidase Clp complex"/>
    <property type="evidence" value="ECO:0007669"/>
    <property type="project" value="TreeGrafter"/>
</dbReference>
<dbReference type="NCBIfam" id="NF001368">
    <property type="entry name" value="PRK00277.1"/>
    <property type="match status" value="1"/>
</dbReference>
<dbReference type="GO" id="GO:0051117">
    <property type="term" value="F:ATPase binding"/>
    <property type="evidence" value="ECO:0007669"/>
    <property type="project" value="TreeGrafter"/>
</dbReference>
<dbReference type="PANTHER" id="PTHR10381:SF12">
    <property type="entry name" value="ATP-DEPENDENT CLP PROTEASE PROTEOLYTIC SUBUNIT 5, CHLOROPLASTIC"/>
    <property type="match status" value="1"/>
</dbReference>
<dbReference type="HAMAP" id="MF_00444">
    <property type="entry name" value="ClpP"/>
    <property type="match status" value="1"/>
</dbReference>
<comment type="similarity">
    <text evidence="1 8">Belongs to the peptidase S14 family.</text>
</comment>
<evidence type="ECO:0000256" key="1">
    <source>
        <dbReference type="ARBA" id="ARBA00007039"/>
    </source>
</evidence>
<dbReference type="OrthoDB" id="2017408at2759"/>
<evidence type="ECO:0000256" key="9">
    <source>
        <dbReference type="SAM" id="MobiDB-lite"/>
    </source>
</evidence>
<dbReference type="PROSITE" id="PS00381">
    <property type="entry name" value="CLP_PROTEASE_SER"/>
    <property type="match status" value="1"/>
</dbReference>
<dbReference type="InterPro" id="IPR001907">
    <property type="entry name" value="ClpP"/>
</dbReference>
<dbReference type="InterPro" id="IPR033135">
    <property type="entry name" value="ClpP_His_AS"/>
</dbReference>
<keyword evidence="4 7" id="KW-0720">Serine protease</keyword>
<dbReference type="CDD" id="cd07017">
    <property type="entry name" value="S14_ClpP_2"/>
    <property type="match status" value="1"/>
</dbReference>
<reference evidence="10" key="1">
    <citation type="submission" date="2019-12" db="EMBL/GenBank/DDBJ databases">
        <authorList>
            <person name="Scholes J."/>
        </authorList>
    </citation>
    <scope>NUCLEOTIDE SEQUENCE</scope>
</reference>